<dbReference type="InterPro" id="IPR013780">
    <property type="entry name" value="Glyco_hydro_b"/>
</dbReference>
<dbReference type="PANTHER" id="PTHR43576:SF3">
    <property type="entry name" value="ALPHA-L-ARABINOFURANOSIDASE C"/>
    <property type="match status" value="1"/>
</dbReference>
<dbReference type="Pfam" id="PF22848">
    <property type="entry name" value="ASD1_dom"/>
    <property type="match status" value="1"/>
</dbReference>
<proteinExistence type="inferred from homology"/>
<name>A0ABV2R656_9HYPH</name>
<dbReference type="SUPFAM" id="SSF51445">
    <property type="entry name" value="(Trans)glycosidases"/>
    <property type="match status" value="1"/>
</dbReference>
<dbReference type="InterPro" id="IPR010720">
    <property type="entry name" value="Alpha-L-AF_C"/>
</dbReference>
<organism evidence="9 10">
    <name type="scientific">Kaistia defluvii</name>
    <dbReference type="NCBI Taxonomy" id="410841"/>
    <lineage>
        <taxon>Bacteria</taxon>
        <taxon>Pseudomonadati</taxon>
        <taxon>Pseudomonadota</taxon>
        <taxon>Alphaproteobacteria</taxon>
        <taxon>Hyphomicrobiales</taxon>
        <taxon>Kaistiaceae</taxon>
        <taxon>Kaistia</taxon>
    </lineage>
</organism>
<keyword evidence="6" id="KW-0119">Carbohydrate metabolism</keyword>
<dbReference type="EMBL" id="JBEPSM010000008">
    <property type="protein sequence ID" value="MET4636770.1"/>
    <property type="molecule type" value="Genomic_DNA"/>
</dbReference>
<dbReference type="Gene3D" id="3.20.20.80">
    <property type="entry name" value="Glycosidases"/>
    <property type="match status" value="1"/>
</dbReference>
<evidence type="ECO:0000313" key="9">
    <source>
        <dbReference type="EMBL" id="MET4636770.1"/>
    </source>
</evidence>
<sequence>MLNAKLIVDRDFVVSELDRRIFGTFVEHMGRCVYGGIYEPGHATADEDGFRGDVLELTRELGTTIIRYPGGNFLSGYNWEDGVGPADKRPVRRDLAWFSTETNQFGTNEFMKWSKKANIEPMFGVNLGTKGADEARQFLEYCNHEGGSALSDLRKEHGYEKPHDIKFWCLGNEMDGPWQICHKTAEEYGRVALETAKVMRWVDPTIQLAACGSSHRNMPTYGSWEYQVLDHCYDEVDFISLHTYFNNHADSAAEYFGVIELLDAFIKEVAAICDAVGAKRRSHKKIMLSLDEWNVWYKTHKIENMRVPGWPEAPPLIEEVYNTEDALIVGGALIAMLNNADRVKVACLAQLVNVIGPIMTETGGDAWRQTIFHPFALASKHGHGRVLRSVAESDSYSAKTFPEIPYLYATVIDNPADGTTTVIALNRSLTDSMEVEVELRGLGADRELVHATELHHSNLKAVNTKEAPNTVAPKANKDVTINGERMTVRLKPASFNVITTKATPAGNA</sequence>
<gene>
    <name evidence="9" type="ORF">ABIE08_004736</name>
</gene>
<accession>A0ABV2R656</accession>
<comment type="catalytic activity">
    <reaction evidence="1">
        <text>Hydrolysis of terminal non-reducing alpha-L-arabinofuranoside residues in alpha-L-arabinosides.</text>
        <dbReference type="EC" id="3.2.1.55"/>
    </reaction>
</comment>
<evidence type="ECO:0000256" key="6">
    <source>
        <dbReference type="ARBA" id="ARBA00023277"/>
    </source>
</evidence>
<dbReference type="InterPro" id="IPR017853">
    <property type="entry name" value="GH"/>
</dbReference>
<protein>
    <recommendedName>
        <fullName evidence="4">non-reducing end alpha-L-arabinofuranosidase</fullName>
        <ecNumber evidence="4">3.2.1.55</ecNumber>
    </recommendedName>
</protein>
<dbReference type="InterPro" id="IPR055235">
    <property type="entry name" value="ASD1_cat"/>
</dbReference>
<reference evidence="9 10" key="1">
    <citation type="submission" date="2024-06" db="EMBL/GenBank/DDBJ databases">
        <title>Sorghum-associated microbial communities from plants grown in Nebraska, USA.</title>
        <authorList>
            <person name="Schachtman D."/>
        </authorList>
    </citation>
    <scope>NUCLEOTIDE SEQUENCE [LARGE SCALE GENOMIC DNA]</scope>
    <source>
        <strain evidence="9 10">3207</strain>
    </source>
</reference>
<dbReference type="PANTHER" id="PTHR43576">
    <property type="entry name" value="ALPHA-L-ARABINOFURANOSIDASE C-RELATED"/>
    <property type="match status" value="1"/>
</dbReference>
<comment type="similarity">
    <text evidence="2">Belongs to the glycosyl hydrolase 51 family.</text>
</comment>
<dbReference type="GO" id="GO:0046556">
    <property type="term" value="F:alpha-L-arabinofuranosidase activity"/>
    <property type="evidence" value="ECO:0007669"/>
    <property type="project" value="UniProtKB-EC"/>
</dbReference>
<dbReference type="EC" id="3.2.1.55" evidence="4"/>
<evidence type="ECO:0000256" key="1">
    <source>
        <dbReference type="ARBA" id="ARBA00001462"/>
    </source>
</evidence>
<evidence type="ECO:0000256" key="2">
    <source>
        <dbReference type="ARBA" id="ARBA00007186"/>
    </source>
</evidence>
<keyword evidence="7 9" id="KW-0326">Glycosidase</keyword>
<dbReference type="SMART" id="SM00813">
    <property type="entry name" value="Alpha-L-AF_C"/>
    <property type="match status" value="1"/>
</dbReference>
<evidence type="ECO:0000256" key="3">
    <source>
        <dbReference type="ARBA" id="ARBA00011165"/>
    </source>
</evidence>
<evidence type="ECO:0000313" key="10">
    <source>
        <dbReference type="Proteomes" id="UP001549321"/>
    </source>
</evidence>
<feature type="domain" description="Alpha-L-arabinofuranosidase C-terminal" evidence="8">
    <location>
        <begin position="291"/>
        <end position="494"/>
    </location>
</feature>
<dbReference type="Gene3D" id="2.60.40.1180">
    <property type="entry name" value="Golgi alpha-mannosidase II"/>
    <property type="match status" value="1"/>
</dbReference>
<evidence type="ECO:0000256" key="4">
    <source>
        <dbReference type="ARBA" id="ARBA00012670"/>
    </source>
</evidence>
<dbReference type="Pfam" id="PF06964">
    <property type="entry name" value="Alpha-L-AF_C"/>
    <property type="match status" value="1"/>
</dbReference>
<dbReference type="Proteomes" id="UP001549321">
    <property type="component" value="Unassembled WGS sequence"/>
</dbReference>
<keyword evidence="5 9" id="KW-0378">Hydrolase</keyword>
<comment type="subunit">
    <text evidence="3">Homohexamer; trimer of dimers.</text>
</comment>
<evidence type="ECO:0000256" key="7">
    <source>
        <dbReference type="ARBA" id="ARBA00023295"/>
    </source>
</evidence>
<keyword evidence="10" id="KW-1185">Reference proteome</keyword>
<comment type="caution">
    <text evidence="9">The sequence shown here is derived from an EMBL/GenBank/DDBJ whole genome shotgun (WGS) entry which is preliminary data.</text>
</comment>
<dbReference type="SUPFAM" id="SSF51011">
    <property type="entry name" value="Glycosyl hydrolase domain"/>
    <property type="match status" value="1"/>
</dbReference>
<evidence type="ECO:0000259" key="8">
    <source>
        <dbReference type="SMART" id="SM00813"/>
    </source>
</evidence>
<evidence type="ECO:0000256" key="5">
    <source>
        <dbReference type="ARBA" id="ARBA00022801"/>
    </source>
</evidence>